<dbReference type="Gene3D" id="3.40.50.300">
    <property type="entry name" value="P-loop containing nucleotide triphosphate hydrolases"/>
    <property type="match status" value="1"/>
</dbReference>
<protein>
    <recommendedName>
        <fullName evidence="3">Novel STAND NTPase 1 domain-containing protein</fullName>
    </recommendedName>
</protein>
<feature type="transmembrane region" description="Helical" evidence="2">
    <location>
        <begin position="504"/>
        <end position="524"/>
    </location>
</feature>
<dbReference type="Pfam" id="PF20703">
    <property type="entry name" value="nSTAND1"/>
    <property type="match status" value="1"/>
</dbReference>
<dbReference type="Proteomes" id="UP000676169">
    <property type="component" value="Chromosome"/>
</dbReference>
<dbReference type="KEGG" id="lamb:KBB96_09585"/>
<feature type="compositionally biased region" description="Basic and acidic residues" evidence="1">
    <location>
        <begin position="646"/>
        <end position="658"/>
    </location>
</feature>
<feature type="domain" description="Novel STAND NTPase 1" evidence="3">
    <location>
        <begin position="17"/>
        <end position="425"/>
    </location>
</feature>
<keyword evidence="2" id="KW-0472">Membrane</keyword>
<gene>
    <name evidence="4" type="ORF">KBB96_09585</name>
</gene>
<evidence type="ECO:0000313" key="4">
    <source>
        <dbReference type="EMBL" id="QUE53131.1"/>
    </source>
</evidence>
<proteinExistence type="predicted"/>
<feature type="region of interest" description="Disordered" evidence="1">
    <location>
        <begin position="644"/>
        <end position="670"/>
    </location>
</feature>
<dbReference type="SUPFAM" id="SSF52540">
    <property type="entry name" value="P-loop containing nucleoside triphosphate hydrolases"/>
    <property type="match status" value="1"/>
</dbReference>
<keyword evidence="2" id="KW-0812">Transmembrane</keyword>
<evidence type="ECO:0000259" key="3">
    <source>
        <dbReference type="Pfam" id="PF20703"/>
    </source>
</evidence>
<dbReference type="InterPro" id="IPR049052">
    <property type="entry name" value="nSTAND1"/>
</dbReference>
<keyword evidence="2" id="KW-1133">Transmembrane helix</keyword>
<reference evidence="4" key="1">
    <citation type="submission" date="2021-04" db="EMBL/GenBank/DDBJ databases">
        <title>Luteolibacter sp. 32A isolated from the skin of an Anderson's salamander (Ambystoma andersonii).</title>
        <authorList>
            <person name="Spergser J."/>
            <person name="Busse H.-J."/>
        </authorList>
    </citation>
    <scope>NUCLEOTIDE SEQUENCE</scope>
    <source>
        <strain evidence="4">32A</strain>
    </source>
</reference>
<organism evidence="4 5">
    <name type="scientific">Luteolibacter ambystomatis</name>
    <dbReference type="NCBI Taxonomy" id="2824561"/>
    <lineage>
        <taxon>Bacteria</taxon>
        <taxon>Pseudomonadati</taxon>
        <taxon>Verrucomicrobiota</taxon>
        <taxon>Verrucomicrobiia</taxon>
        <taxon>Verrucomicrobiales</taxon>
        <taxon>Verrucomicrobiaceae</taxon>
        <taxon>Luteolibacter</taxon>
    </lineage>
</organism>
<dbReference type="EMBL" id="CP073100">
    <property type="protein sequence ID" value="QUE53131.1"/>
    <property type="molecule type" value="Genomic_DNA"/>
</dbReference>
<evidence type="ECO:0000256" key="2">
    <source>
        <dbReference type="SAM" id="Phobius"/>
    </source>
</evidence>
<dbReference type="AlphaFoldDB" id="A0A975J356"/>
<dbReference type="RefSeq" id="WP_211634475.1">
    <property type="nucleotide sequence ID" value="NZ_CP073100.1"/>
</dbReference>
<evidence type="ECO:0000256" key="1">
    <source>
        <dbReference type="SAM" id="MobiDB-lite"/>
    </source>
</evidence>
<sequence>MTTGQPPQTGGSLGANPYRGVHPFSSGDNDYFAGRGSEIQIVISKLYGSKLTVLYGESGCGKTSLIRAGVIPELQKPEHRVAVLLFRDWQSPDFAKYLRHKILEALLEVINRLRKSQVESVPDAALPAEITFAELEEALRGALGPDDDTPMAEEAFYGEQDLPLDRFIMECCAVFSGQMFFIFDQFEEYLYYHPEGSPGAAFDAAFARLVNRQDVPASFILSLRDDGLGKLDRLRPRIPYLLGNMYRLEHLTHDGAEEAMTRPLEIHAQSGYRSVDIEPALKDKLLAQIREDRIGFEDVYLSPRLLVPQEDTLRYKALFLQIILTRLWEQDIGKDGGSFLKLATFETLTAEKAEDESEARYLVRTYFDGIMARLTPEQQDDAAEVLRFLIRFGGQKKAGDPRRLAMDAGIQDEGRIVSLLEALALESDDPQGRKMSLLRKVGPPSKPLYEFVHDVMGLALRDWCDRRRDDVFRRRQEKELDLAERRRLQDQATADDKLKASRKLTTVVLIAAAVLVIMAAWIFYSKVQMRKNELDRQAVMSANAKVQEGNTAAAMDDREEAIKAYKEAKVLFSALGKIVDLDPEKQYQEFASKGAKAKARKDAMDLIEVGNDLAKQGESKKAEAIEAYEKAKALLPALADFSPEGEYDRWSKSKDVPNPDKGGPKRSLRR</sequence>
<dbReference type="InterPro" id="IPR027417">
    <property type="entry name" value="P-loop_NTPase"/>
</dbReference>
<name>A0A975J356_9BACT</name>
<evidence type="ECO:0000313" key="5">
    <source>
        <dbReference type="Proteomes" id="UP000676169"/>
    </source>
</evidence>
<keyword evidence="5" id="KW-1185">Reference proteome</keyword>
<accession>A0A975J356</accession>